<organism evidence="2 3">
    <name type="scientific">Daphnia magna</name>
    <dbReference type="NCBI Taxonomy" id="35525"/>
    <lineage>
        <taxon>Eukaryota</taxon>
        <taxon>Metazoa</taxon>
        <taxon>Ecdysozoa</taxon>
        <taxon>Arthropoda</taxon>
        <taxon>Crustacea</taxon>
        <taxon>Branchiopoda</taxon>
        <taxon>Diplostraca</taxon>
        <taxon>Cladocera</taxon>
        <taxon>Anomopoda</taxon>
        <taxon>Daphniidae</taxon>
        <taxon>Daphnia</taxon>
    </lineage>
</organism>
<feature type="region of interest" description="Disordered" evidence="1">
    <location>
        <begin position="1"/>
        <end position="37"/>
    </location>
</feature>
<sequence length="220" mass="24485">MDACSHSARAPKATNKTPRRVLAMPSAKASRAGKTPPESFSKTLLACCFFISHLVNNWLESLRTAVPADGRPALLPRSSRGGVAELDSQDDRRPSTHSAVVNEEFNLPDILNSISFDQNDPGLTWISITAIQIKEAMKTQLQERCKRFESLTTTGGSFIPEQESHLSFRGGGRRWAGKTGYTEAGKRRNYTQARERKKIKRPQKASKLHLVLFTCSQSKR</sequence>
<protein>
    <submittedName>
        <fullName evidence="2">Uncharacterized protein</fullName>
    </submittedName>
</protein>
<name>A0ABR0AKK1_9CRUS</name>
<dbReference type="Proteomes" id="UP001234178">
    <property type="component" value="Unassembled WGS sequence"/>
</dbReference>
<evidence type="ECO:0000313" key="2">
    <source>
        <dbReference type="EMBL" id="KAK4025650.1"/>
    </source>
</evidence>
<gene>
    <name evidence="2" type="ORF">OUZ56_014703</name>
</gene>
<dbReference type="EMBL" id="JAOYFB010000038">
    <property type="protein sequence ID" value="KAK4025650.1"/>
    <property type="molecule type" value="Genomic_DNA"/>
</dbReference>
<feature type="region of interest" description="Disordered" evidence="1">
    <location>
        <begin position="69"/>
        <end position="98"/>
    </location>
</feature>
<keyword evidence="3" id="KW-1185">Reference proteome</keyword>
<reference evidence="2 3" key="1">
    <citation type="journal article" date="2023" name="Nucleic Acids Res.">
        <title>The hologenome of Daphnia magna reveals possible DNA methylation and microbiome-mediated evolution of the host genome.</title>
        <authorList>
            <person name="Chaturvedi A."/>
            <person name="Li X."/>
            <person name="Dhandapani V."/>
            <person name="Marshall H."/>
            <person name="Kissane S."/>
            <person name="Cuenca-Cambronero M."/>
            <person name="Asole G."/>
            <person name="Calvet F."/>
            <person name="Ruiz-Romero M."/>
            <person name="Marangio P."/>
            <person name="Guigo R."/>
            <person name="Rago D."/>
            <person name="Mirbahai L."/>
            <person name="Eastwood N."/>
            <person name="Colbourne J.K."/>
            <person name="Zhou J."/>
            <person name="Mallon E."/>
            <person name="Orsini L."/>
        </authorList>
    </citation>
    <scope>NUCLEOTIDE SEQUENCE [LARGE SCALE GENOMIC DNA]</scope>
    <source>
        <strain evidence="2">LRV0_1</strain>
    </source>
</reference>
<evidence type="ECO:0000313" key="3">
    <source>
        <dbReference type="Proteomes" id="UP001234178"/>
    </source>
</evidence>
<proteinExistence type="predicted"/>
<comment type="caution">
    <text evidence="2">The sequence shown here is derived from an EMBL/GenBank/DDBJ whole genome shotgun (WGS) entry which is preliminary data.</text>
</comment>
<accession>A0ABR0AKK1</accession>
<evidence type="ECO:0000256" key="1">
    <source>
        <dbReference type="SAM" id="MobiDB-lite"/>
    </source>
</evidence>